<feature type="transmembrane region" description="Helical" evidence="1">
    <location>
        <begin position="166"/>
        <end position="184"/>
    </location>
</feature>
<feature type="transmembrane region" description="Helical" evidence="1">
    <location>
        <begin position="135"/>
        <end position="154"/>
    </location>
</feature>
<dbReference type="AlphaFoldDB" id="A0A939ETF3"/>
<evidence type="ECO:0000313" key="3">
    <source>
        <dbReference type="Proteomes" id="UP000664144"/>
    </source>
</evidence>
<dbReference type="RefSeq" id="WP_206981547.1">
    <property type="nucleotide sequence ID" value="NZ_JAFLQZ010000002.1"/>
</dbReference>
<feature type="transmembrane region" description="Helical" evidence="1">
    <location>
        <begin position="196"/>
        <end position="216"/>
    </location>
</feature>
<dbReference type="Proteomes" id="UP000664144">
    <property type="component" value="Unassembled WGS sequence"/>
</dbReference>
<feature type="transmembrane region" description="Helical" evidence="1">
    <location>
        <begin position="228"/>
        <end position="249"/>
    </location>
</feature>
<keyword evidence="3" id="KW-1185">Reference proteome</keyword>
<protein>
    <recommendedName>
        <fullName evidence="4">DUF3592 domain-containing protein</fullName>
    </recommendedName>
</protein>
<dbReference type="EMBL" id="JAFLQZ010000002">
    <property type="protein sequence ID" value="MBO0357123.1"/>
    <property type="molecule type" value="Genomic_DNA"/>
</dbReference>
<sequence length="328" mass="36970">MYETYKGRHIFSEQSIRYEGALRHKEIPLQAIRGYRTDDKYTHIIPVSKAYPSIRIGYTSEGYEDIKFWLADRFPDLDVQQEQEAQDILQDETLGRSVPEREEKLAQARQVARVLNGMAWATAAWLFFYPKPYDVAVQAGLALPAVAVVALLWYQGLIRADERKDSAYPSLSPALFIPSLGLLLRVLLDFELLDYLMAWQLAAAVAVLFGGLLMYGNRRFISMPNSRWGAIAMVFFCALAYGYGAVVAFNCVFDESPSRVYTVNVLKKHTSSGKTTTYYLEVGSWGPRTAPEDVTVTEATYDHTMPGDSVQVYQSPGRLGVPWFIVGE</sequence>
<comment type="caution">
    <text evidence="2">The sequence shown here is derived from an EMBL/GenBank/DDBJ whole genome shotgun (WGS) entry which is preliminary data.</text>
</comment>
<feature type="transmembrane region" description="Helical" evidence="1">
    <location>
        <begin position="111"/>
        <end position="129"/>
    </location>
</feature>
<evidence type="ECO:0000256" key="1">
    <source>
        <dbReference type="SAM" id="Phobius"/>
    </source>
</evidence>
<evidence type="ECO:0000313" key="2">
    <source>
        <dbReference type="EMBL" id="MBO0357123.1"/>
    </source>
</evidence>
<keyword evidence="1" id="KW-1133">Transmembrane helix</keyword>
<organism evidence="2 3">
    <name type="scientific">Hymenobacter telluris</name>
    <dbReference type="NCBI Taxonomy" id="2816474"/>
    <lineage>
        <taxon>Bacteria</taxon>
        <taxon>Pseudomonadati</taxon>
        <taxon>Bacteroidota</taxon>
        <taxon>Cytophagia</taxon>
        <taxon>Cytophagales</taxon>
        <taxon>Hymenobacteraceae</taxon>
        <taxon>Hymenobacter</taxon>
    </lineage>
</organism>
<proteinExistence type="predicted"/>
<accession>A0A939ETF3</accession>
<keyword evidence="1" id="KW-0472">Membrane</keyword>
<gene>
    <name evidence="2" type="ORF">J0X19_04125</name>
</gene>
<name>A0A939ETF3_9BACT</name>
<keyword evidence="1" id="KW-0812">Transmembrane</keyword>
<evidence type="ECO:0008006" key="4">
    <source>
        <dbReference type="Google" id="ProtNLM"/>
    </source>
</evidence>
<reference evidence="2" key="1">
    <citation type="submission" date="2021-03" db="EMBL/GenBank/DDBJ databases">
        <authorList>
            <person name="Kim M.K."/>
        </authorList>
    </citation>
    <scope>NUCLEOTIDE SEQUENCE</scope>
    <source>
        <strain evidence="2">BT186</strain>
    </source>
</reference>